<keyword evidence="3 5" id="KW-1133">Transmembrane helix</keyword>
<evidence type="ECO:0000313" key="8">
    <source>
        <dbReference type="Proteomes" id="UP000703038"/>
    </source>
</evidence>
<keyword evidence="2 5" id="KW-0812">Transmembrane</keyword>
<keyword evidence="4 5" id="KW-0472">Membrane</keyword>
<dbReference type="RefSeq" id="WP_204865977.1">
    <property type="nucleotide sequence ID" value="NZ_JAFBBK010000001.1"/>
</dbReference>
<evidence type="ECO:0000256" key="1">
    <source>
        <dbReference type="ARBA" id="ARBA00004127"/>
    </source>
</evidence>
<evidence type="ECO:0000256" key="3">
    <source>
        <dbReference type="ARBA" id="ARBA00022989"/>
    </source>
</evidence>
<protein>
    <submittedName>
        <fullName evidence="7">Membrane protein</fullName>
    </submittedName>
</protein>
<evidence type="ECO:0000256" key="4">
    <source>
        <dbReference type="ARBA" id="ARBA00023136"/>
    </source>
</evidence>
<dbReference type="Proteomes" id="UP000703038">
    <property type="component" value="Unassembled WGS sequence"/>
</dbReference>
<evidence type="ECO:0000256" key="2">
    <source>
        <dbReference type="ARBA" id="ARBA00022692"/>
    </source>
</evidence>
<dbReference type="Pfam" id="PF02656">
    <property type="entry name" value="DUF202"/>
    <property type="match status" value="1"/>
</dbReference>
<gene>
    <name evidence="7" type="ORF">JOE42_000093</name>
</gene>
<evidence type="ECO:0000256" key="5">
    <source>
        <dbReference type="SAM" id="Phobius"/>
    </source>
</evidence>
<dbReference type="InterPro" id="IPR003807">
    <property type="entry name" value="DUF202"/>
</dbReference>
<sequence>MPRDDVDDRRRPRRVYSVGAEPDARFSLANERTYLAWIRTSLALMAAGVALDVFDVGGNTTPARVASVLLIGCSAVLPLHAWWSWGRVESSLRRNRPLPSPRVGAPLAVVLAASAALVIWSVLS</sequence>
<feature type="transmembrane region" description="Helical" evidence="5">
    <location>
        <begin position="65"/>
        <end position="83"/>
    </location>
</feature>
<evidence type="ECO:0000259" key="6">
    <source>
        <dbReference type="Pfam" id="PF02656"/>
    </source>
</evidence>
<evidence type="ECO:0000313" key="7">
    <source>
        <dbReference type="EMBL" id="MBM7413360.1"/>
    </source>
</evidence>
<feature type="transmembrane region" description="Helical" evidence="5">
    <location>
        <begin position="34"/>
        <end position="53"/>
    </location>
</feature>
<name>A0ABS2KNW9_9NOCA</name>
<feature type="domain" description="DUF202" evidence="6">
    <location>
        <begin position="25"/>
        <end position="90"/>
    </location>
</feature>
<organism evidence="7 8">
    <name type="scientific">Rhodococcoides corynebacterioides</name>
    <dbReference type="NCBI Taxonomy" id="53972"/>
    <lineage>
        <taxon>Bacteria</taxon>
        <taxon>Bacillati</taxon>
        <taxon>Actinomycetota</taxon>
        <taxon>Actinomycetes</taxon>
        <taxon>Mycobacteriales</taxon>
        <taxon>Nocardiaceae</taxon>
        <taxon>Rhodococcoides</taxon>
    </lineage>
</organism>
<comment type="subcellular location">
    <subcellularLocation>
        <location evidence="1">Endomembrane system</location>
        <topology evidence="1">Multi-pass membrane protein</topology>
    </subcellularLocation>
</comment>
<reference evidence="7 8" key="1">
    <citation type="submission" date="2021-01" db="EMBL/GenBank/DDBJ databases">
        <title>Genomics of switchgrass bacterial isolates.</title>
        <authorList>
            <person name="Shade A."/>
        </authorList>
    </citation>
    <scope>NUCLEOTIDE SEQUENCE [LARGE SCALE GENOMIC DNA]</scope>
    <source>
        <strain evidence="7 8">PvP111</strain>
    </source>
</reference>
<keyword evidence="8" id="KW-1185">Reference proteome</keyword>
<dbReference type="EMBL" id="JAFBBK010000001">
    <property type="protein sequence ID" value="MBM7413360.1"/>
    <property type="molecule type" value="Genomic_DNA"/>
</dbReference>
<accession>A0ABS2KNW9</accession>
<comment type="caution">
    <text evidence="7">The sequence shown here is derived from an EMBL/GenBank/DDBJ whole genome shotgun (WGS) entry which is preliminary data.</text>
</comment>
<proteinExistence type="predicted"/>
<feature type="transmembrane region" description="Helical" evidence="5">
    <location>
        <begin position="103"/>
        <end position="123"/>
    </location>
</feature>